<reference evidence="2 3" key="1">
    <citation type="submission" date="2024-04" db="EMBL/GenBank/DDBJ databases">
        <title>Novel species of the genus Ideonella isolated from streams.</title>
        <authorList>
            <person name="Lu H."/>
        </authorList>
    </citation>
    <scope>NUCLEOTIDE SEQUENCE [LARGE SCALE GENOMIC DNA]</scope>
    <source>
        <strain evidence="2 3">BYS139W</strain>
    </source>
</reference>
<organism evidence="2 3">
    <name type="scientific">Pseudaquabacterium rugosum</name>
    <dbReference type="NCBI Taxonomy" id="2984194"/>
    <lineage>
        <taxon>Bacteria</taxon>
        <taxon>Pseudomonadati</taxon>
        <taxon>Pseudomonadota</taxon>
        <taxon>Betaproteobacteria</taxon>
        <taxon>Burkholderiales</taxon>
        <taxon>Sphaerotilaceae</taxon>
        <taxon>Pseudaquabacterium</taxon>
    </lineage>
</organism>
<dbReference type="EMBL" id="JBBUTF010000002">
    <property type="protein sequence ID" value="MEK8024621.1"/>
    <property type="molecule type" value="Genomic_DNA"/>
</dbReference>
<gene>
    <name evidence="2" type="ORF">AACH11_01395</name>
</gene>
<evidence type="ECO:0000313" key="3">
    <source>
        <dbReference type="Proteomes" id="UP001368500"/>
    </source>
</evidence>
<comment type="caution">
    <text evidence="2">The sequence shown here is derived from an EMBL/GenBank/DDBJ whole genome shotgun (WGS) entry which is preliminary data.</text>
</comment>
<sequence>MTLLGGCSALRVSYDRADTLAGWWLDRRLDFTDAQEGAVRQSLRDWLAWHRATQLTDYAKGLAALRPRLAGPLSSDEICAVAEAWQQRLQRAAEAAVPAAARHARSLGPAQLDRLERRLHEDLADDEQELAPADARRRHEQAVTRWVERAERLYGRLDARQRALLAEVIERGPWDARRWIAERRARQQDLLRDWRAWQQAGADEAVWREGLRQQMAALWVSPRPAYRAHAAQLRQADCALMARLHDSTSAAQRDRARERLQGWEDDLRQLAAGPADGEPAPLSGGR</sequence>
<dbReference type="RefSeq" id="WP_341372402.1">
    <property type="nucleotide sequence ID" value="NZ_JBBUTF010000002.1"/>
</dbReference>
<keyword evidence="2" id="KW-0449">Lipoprotein</keyword>
<accession>A0ABU9B4K9</accession>
<evidence type="ECO:0000256" key="1">
    <source>
        <dbReference type="SAM" id="MobiDB-lite"/>
    </source>
</evidence>
<protein>
    <submittedName>
        <fullName evidence="2">DUF6279 family lipoprotein</fullName>
    </submittedName>
</protein>
<dbReference type="Pfam" id="PF19795">
    <property type="entry name" value="DUF6279"/>
    <property type="match status" value="1"/>
</dbReference>
<name>A0ABU9B4K9_9BURK</name>
<evidence type="ECO:0000313" key="2">
    <source>
        <dbReference type="EMBL" id="MEK8024621.1"/>
    </source>
</evidence>
<proteinExistence type="predicted"/>
<keyword evidence="3" id="KW-1185">Reference proteome</keyword>
<feature type="region of interest" description="Disordered" evidence="1">
    <location>
        <begin position="263"/>
        <end position="286"/>
    </location>
</feature>
<dbReference type="Proteomes" id="UP001368500">
    <property type="component" value="Unassembled WGS sequence"/>
</dbReference>